<evidence type="ECO:0000313" key="2">
    <source>
        <dbReference type="EMBL" id="AZL60874.1"/>
    </source>
</evidence>
<evidence type="ECO:0000256" key="1">
    <source>
        <dbReference type="SAM" id="SignalP"/>
    </source>
</evidence>
<feature type="signal peptide" evidence="1">
    <location>
        <begin position="1"/>
        <end position="20"/>
    </location>
</feature>
<proteinExistence type="predicted"/>
<reference evidence="2 3" key="1">
    <citation type="submission" date="2018-12" db="EMBL/GenBank/DDBJ databases">
        <title>Complete genome sequencing of Tabrizicola sp. K13M18.</title>
        <authorList>
            <person name="Bae J.-W."/>
        </authorList>
    </citation>
    <scope>NUCLEOTIDE SEQUENCE [LARGE SCALE GENOMIC DNA]</scope>
    <source>
        <strain evidence="2 3">K13M18</strain>
    </source>
</reference>
<dbReference type="SUPFAM" id="SSF50969">
    <property type="entry name" value="YVTN repeat-like/Quinoprotein amine dehydrogenase"/>
    <property type="match status" value="1"/>
</dbReference>
<dbReference type="InterPro" id="IPR011044">
    <property type="entry name" value="Quino_amine_DH_bsu"/>
</dbReference>
<dbReference type="KEGG" id="taw:EI545_19855"/>
<dbReference type="Proteomes" id="UP000282002">
    <property type="component" value="Chromosome"/>
</dbReference>
<dbReference type="RefSeq" id="WP_125327085.1">
    <property type="nucleotide sequence ID" value="NZ_CP034328.1"/>
</dbReference>
<name>A0A3S8UB88_9RHOB</name>
<gene>
    <name evidence="2" type="ORF">EI545_19855</name>
</gene>
<dbReference type="OrthoDB" id="262125at2"/>
<organism evidence="2 3">
    <name type="scientific">Tabrizicola piscis</name>
    <dbReference type="NCBI Taxonomy" id="2494374"/>
    <lineage>
        <taxon>Bacteria</taxon>
        <taxon>Pseudomonadati</taxon>
        <taxon>Pseudomonadota</taxon>
        <taxon>Alphaproteobacteria</taxon>
        <taxon>Rhodobacterales</taxon>
        <taxon>Paracoccaceae</taxon>
        <taxon>Tabrizicola</taxon>
    </lineage>
</organism>
<protein>
    <recommendedName>
        <fullName evidence="4">Phytase-like domain-containing protein</fullName>
    </recommendedName>
</protein>
<feature type="chain" id="PRO_5019010365" description="Phytase-like domain-containing protein" evidence="1">
    <location>
        <begin position="21"/>
        <end position="341"/>
    </location>
</feature>
<sequence>MHLAAALGLLATVLPTSLMADIGGRVLPCDQVTAAPACQRAAELWGFVPSGGIAVLADRLRLAGVESLPGDDRAVILDLALPGGEVLAVVPLPPSVPLTAVTELSPDGAVLLVVDPVAEPELDAIAPQTLLVFDATGQQIGAAEGLAVSAMADAFGENRLGFAPGRVTLDLAPLGVAGAVSVRYDSGKVEGGALIPDGMWLYDALFDRDRSWQHDDATVVATYARDGSPSTVILQGAEADRTLIASGSPGSASAYGVEFFGPVLSPDAARLAVLQLGEAAPGPILVALDMASGGEIWRGSVAWHKARWPVYRWTPDGALVILQPHPVLPDLSVLTLFSPAP</sequence>
<dbReference type="AlphaFoldDB" id="A0A3S8UB88"/>
<evidence type="ECO:0000313" key="3">
    <source>
        <dbReference type="Proteomes" id="UP000282002"/>
    </source>
</evidence>
<evidence type="ECO:0008006" key="4">
    <source>
        <dbReference type="Google" id="ProtNLM"/>
    </source>
</evidence>
<keyword evidence="3" id="KW-1185">Reference proteome</keyword>
<dbReference type="EMBL" id="CP034328">
    <property type="protein sequence ID" value="AZL60874.1"/>
    <property type="molecule type" value="Genomic_DNA"/>
</dbReference>
<accession>A0A3S8UB88</accession>
<keyword evidence="1" id="KW-0732">Signal</keyword>